<dbReference type="Gene3D" id="3.40.50.11900">
    <property type="match status" value="1"/>
</dbReference>
<evidence type="ECO:0000313" key="2">
    <source>
        <dbReference type="EMBL" id="MTV49295.1"/>
    </source>
</evidence>
<dbReference type="InterPro" id="IPR018709">
    <property type="entry name" value="CoA_activase_DUF2229"/>
</dbReference>
<dbReference type="Proteomes" id="UP000430670">
    <property type="component" value="Unassembled WGS sequence"/>
</dbReference>
<dbReference type="Pfam" id="PF09989">
    <property type="entry name" value="DUF2229"/>
    <property type="match status" value="1"/>
</dbReference>
<accession>A0A6I3SKL3</accession>
<evidence type="ECO:0000259" key="1">
    <source>
        <dbReference type="Pfam" id="PF09989"/>
    </source>
</evidence>
<dbReference type="PANTHER" id="PTHR32329">
    <property type="entry name" value="BIFUNCTIONAL PROTEIN [INCLUDES 2-HYDROXYACYL-COA DEHYDRATASE (N-TER) AND ITS ACTIVATOR DOMAIN (C_TERM)-RELATED"/>
    <property type="match status" value="1"/>
</dbReference>
<feature type="domain" description="DUF2229" evidence="1">
    <location>
        <begin position="2"/>
        <end position="234"/>
    </location>
</feature>
<sequence>MIGIPRALGYYEYLPLWRAFFECLGCSVVLSPVTNKAILDQGVRASVDEACLPVKLYYGHVKALSGKTDYVFVPRMISVQSKTYLCPKFLGLPDMLRGAAAFDSTYPQMLVANVNSRLSGGGWDKALMEAAEELGFSRLRIREAQKIAWKAQKDFEHRLIQGEYPPSALAIWEKSGRVLEPEGVLPRSTKRRESAPSGGPRIAVMGHSYQLFDSFTSMNLLARLKAKGVRVITPLATDDEKCRQATRFLPKRLFWSFGQKLLGSSLHLMNEPLDGLIYVAAFGCGPDSMIGEMVERHARRLDQVPYLLLTIDEHTGEAGVVTRIEAFLDLITRRKEGHLLSAKAQLG</sequence>
<proteinExistence type="predicted"/>
<name>A0A6I3SKL3_HELMO</name>
<dbReference type="InterPro" id="IPR051805">
    <property type="entry name" value="Dehydratase_Activator_Redct"/>
</dbReference>
<protein>
    <recommendedName>
        <fullName evidence="1">DUF2229 domain-containing protein</fullName>
    </recommendedName>
</protein>
<dbReference type="EMBL" id="WNKU01000010">
    <property type="protein sequence ID" value="MTV49295.1"/>
    <property type="molecule type" value="Genomic_DNA"/>
</dbReference>
<dbReference type="PANTHER" id="PTHR32329:SF2">
    <property type="entry name" value="BIFUNCTIONAL PROTEIN [INCLUDES 2-HYDROXYACYL-COA DEHYDRATASE (N-TER) AND ITS ACTIVATOR DOMAIN (C_TERM)"/>
    <property type="match status" value="1"/>
</dbReference>
<gene>
    <name evidence="2" type="ORF">GJ688_09925</name>
</gene>
<dbReference type="AlphaFoldDB" id="A0A6I3SKL3"/>
<organism evidence="2 3">
    <name type="scientific">Heliobacterium mobile</name>
    <name type="common">Heliobacillus mobilis</name>
    <dbReference type="NCBI Taxonomy" id="28064"/>
    <lineage>
        <taxon>Bacteria</taxon>
        <taxon>Bacillati</taxon>
        <taxon>Bacillota</taxon>
        <taxon>Clostridia</taxon>
        <taxon>Eubacteriales</taxon>
        <taxon>Heliobacteriaceae</taxon>
        <taxon>Heliobacterium</taxon>
    </lineage>
</organism>
<evidence type="ECO:0000313" key="3">
    <source>
        <dbReference type="Proteomes" id="UP000430670"/>
    </source>
</evidence>
<reference evidence="2 3" key="1">
    <citation type="submission" date="2019-11" db="EMBL/GenBank/DDBJ databases">
        <title>Whole-genome sequence of a the green, strictly anaerobic photosynthetic bacterium Heliobacillus mobilis DSM 6151.</title>
        <authorList>
            <person name="Kyndt J.A."/>
            <person name="Meyer T.E."/>
        </authorList>
    </citation>
    <scope>NUCLEOTIDE SEQUENCE [LARGE SCALE GENOMIC DNA]</scope>
    <source>
        <strain evidence="2 3">DSM 6151</strain>
    </source>
</reference>
<comment type="caution">
    <text evidence="2">The sequence shown here is derived from an EMBL/GenBank/DDBJ whole genome shotgun (WGS) entry which is preliminary data.</text>
</comment>
<keyword evidence="3" id="KW-1185">Reference proteome</keyword>